<accession>A0A165F1S1</accession>
<evidence type="ECO:0000313" key="1">
    <source>
        <dbReference type="EMBL" id="KZV88187.1"/>
    </source>
</evidence>
<keyword evidence="2" id="KW-1185">Reference proteome</keyword>
<dbReference type="AlphaFoldDB" id="A0A165F1S1"/>
<gene>
    <name evidence="1" type="ORF">EXIGLDRAFT_772899</name>
</gene>
<dbReference type="InParanoid" id="A0A165F1S1"/>
<proteinExistence type="predicted"/>
<name>A0A165F1S1_EXIGL</name>
<organism evidence="1 2">
    <name type="scientific">Exidia glandulosa HHB12029</name>
    <dbReference type="NCBI Taxonomy" id="1314781"/>
    <lineage>
        <taxon>Eukaryota</taxon>
        <taxon>Fungi</taxon>
        <taxon>Dikarya</taxon>
        <taxon>Basidiomycota</taxon>
        <taxon>Agaricomycotina</taxon>
        <taxon>Agaricomycetes</taxon>
        <taxon>Auriculariales</taxon>
        <taxon>Exidiaceae</taxon>
        <taxon>Exidia</taxon>
    </lineage>
</organism>
<dbReference type="OrthoDB" id="3365698at2759"/>
<sequence>MPEDILYEIFEHVAALHENVDKILGDSAYSEEGAKCPFTLATVCSQWRRVALALPGLWSYIRLPNVFVGPPERIVLHDARVALLLSRSGAAPLDILVKLAESAHDSNVDRLLAQLAAHACRWKRIEITFPDDSPRSVADVFKLPLPALTELALDALWTT</sequence>
<reference evidence="1 2" key="1">
    <citation type="journal article" date="2016" name="Mol. Biol. Evol.">
        <title>Comparative Genomics of Early-Diverging Mushroom-Forming Fungi Provides Insights into the Origins of Lignocellulose Decay Capabilities.</title>
        <authorList>
            <person name="Nagy L.G."/>
            <person name="Riley R."/>
            <person name="Tritt A."/>
            <person name="Adam C."/>
            <person name="Daum C."/>
            <person name="Floudas D."/>
            <person name="Sun H."/>
            <person name="Yadav J.S."/>
            <person name="Pangilinan J."/>
            <person name="Larsson K.H."/>
            <person name="Matsuura K."/>
            <person name="Barry K."/>
            <person name="Labutti K."/>
            <person name="Kuo R."/>
            <person name="Ohm R.A."/>
            <person name="Bhattacharya S.S."/>
            <person name="Shirouzu T."/>
            <person name="Yoshinaga Y."/>
            <person name="Martin F.M."/>
            <person name="Grigoriev I.V."/>
            <person name="Hibbett D.S."/>
        </authorList>
    </citation>
    <scope>NUCLEOTIDE SEQUENCE [LARGE SCALE GENOMIC DNA]</scope>
    <source>
        <strain evidence="1 2">HHB12029</strain>
    </source>
</reference>
<protein>
    <recommendedName>
        <fullName evidence="3">F-box domain-containing protein</fullName>
    </recommendedName>
</protein>
<dbReference type="Proteomes" id="UP000077266">
    <property type="component" value="Unassembled WGS sequence"/>
</dbReference>
<evidence type="ECO:0008006" key="3">
    <source>
        <dbReference type="Google" id="ProtNLM"/>
    </source>
</evidence>
<dbReference type="EMBL" id="KV426105">
    <property type="protein sequence ID" value="KZV88187.1"/>
    <property type="molecule type" value="Genomic_DNA"/>
</dbReference>
<evidence type="ECO:0000313" key="2">
    <source>
        <dbReference type="Proteomes" id="UP000077266"/>
    </source>
</evidence>